<dbReference type="EMBL" id="LR796595">
    <property type="protein sequence ID" value="CAB4153955.1"/>
    <property type="molecule type" value="Genomic_DNA"/>
</dbReference>
<protein>
    <submittedName>
        <fullName evidence="1">Uncharacterized protein</fullName>
    </submittedName>
</protein>
<organism evidence="1">
    <name type="scientific">uncultured Caudovirales phage</name>
    <dbReference type="NCBI Taxonomy" id="2100421"/>
    <lineage>
        <taxon>Viruses</taxon>
        <taxon>Duplodnaviria</taxon>
        <taxon>Heunggongvirae</taxon>
        <taxon>Uroviricota</taxon>
        <taxon>Caudoviricetes</taxon>
        <taxon>Peduoviridae</taxon>
        <taxon>Maltschvirus</taxon>
        <taxon>Maltschvirus maltsch</taxon>
    </lineage>
</organism>
<accession>A0A6J5N360</accession>
<name>A0A6J5N360_9CAUD</name>
<proteinExistence type="predicted"/>
<reference evidence="1" key="1">
    <citation type="submission" date="2020-04" db="EMBL/GenBank/DDBJ databases">
        <authorList>
            <person name="Chiriac C."/>
            <person name="Salcher M."/>
            <person name="Ghai R."/>
            <person name="Kavagutti S V."/>
        </authorList>
    </citation>
    <scope>NUCLEOTIDE SEQUENCE</scope>
</reference>
<evidence type="ECO:0000313" key="1">
    <source>
        <dbReference type="EMBL" id="CAB4153955.1"/>
    </source>
</evidence>
<sequence length="58" mass="6979">MKPGYKTENYFWQIGDFYFIVVDNFIAINLVKNWQCRDYEPIKTNSSIGIWKLKNLKS</sequence>
<gene>
    <name evidence="1" type="ORF">UFOVP638_41</name>
</gene>